<evidence type="ECO:0000313" key="2">
    <source>
        <dbReference type="EMBL" id="GGA70694.1"/>
    </source>
</evidence>
<dbReference type="EMBL" id="BMKC01000001">
    <property type="protein sequence ID" value="GGA70694.1"/>
    <property type="molecule type" value="Genomic_DNA"/>
</dbReference>
<keyword evidence="3" id="KW-1185">Reference proteome</keyword>
<evidence type="ECO:0000313" key="3">
    <source>
        <dbReference type="Proteomes" id="UP000623419"/>
    </source>
</evidence>
<organism evidence="2 3">
    <name type="scientific">Arenimonas soli</name>
    <dbReference type="NCBI Taxonomy" id="2269504"/>
    <lineage>
        <taxon>Bacteria</taxon>
        <taxon>Pseudomonadati</taxon>
        <taxon>Pseudomonadota</taxon>
        <taxon>Gammaproteobacteria</taxon>
        <taxon>Lysobacterales</taxon>
        <taxon>Lysobacteraceae</taxon>
        <taxon>Arenimonas</taxon>
    </lineage>
</organism>
<feature type="region of interest" description="Disordered" evidence="1">
    <location>
        <begin position="45"/>
        <end position="66"/>
    </location>
</feature>
<reference evidence="3" key="1">
    <citation type="journal article" date="2019" name="Int. J. Syst. Evol. Microbiol.">
        <title>The Global Catalogue of Microorganisms (GCM) 10K type strain sequencing project: providing services to taxonomists for standard genome sequencing and annotation.</title>
        <authorList>
            <consortium name="The Broad Institute Genomics Platform"/>
            <consortium name="The Broad Institute Genome Sequencing Center for Infectious Disease"/>
            <person name="Wu L."/>
            <person name="Ma J."/>
        </authorList>
    </citation>
    <scope>NUCLEOTIDE SEQUENCE [LARGE SCALE GENOMIC DNA]</scope>
    <source>
        <strain evidence="3">CGMCC 1.15905</strain>
    </source>
</reference>
<name>A0ABQ1HCA8_9GAMM</name>
<accession>A0ABQ1HCA8</accession>
<comment type="caution">
    <text evidence="2">The sequence shown here is derived from an EMBL/GenBank/DDBJ whole genome shotgun (WGS) entry which is preliminary data.</text>
</comment>
<protein>
    <submittedName>
        <fullName evidence="2">Uncharacterized protein</fullName>
    </submittedName>
</protein>
<feature type="compositionally biased region" description="Basic and acidic residues" evidence="1">
    <location>
        <begin position="57"/>
        <end position="66"/>
    </location>
</feature>
<sequence length="164" mass="18544">MADQRQLPLELPLPAQGTVVILRMDDLQRLFLGALPFDLAGNARSSAPAPRAGLAPDAEREQVARPGRDCWHDQVRQWIEGRASDRCYERFNLADRGKDGEPLEFSIADVLTYALQIEPSRQGRQEATRVGSILQGLGWRNYRTTRRGKRVRLYYRPSRGPGSD</sequence>
<gene>
    <name evidence="2" type="ORF">GCM10011521_05990</name>
</gene>
<evidence type="ECO:0000256" key="1">
    <source>
        <dbReference type="SAM" id="MobiDB-lite"/>
    </source>
</evidence>
<proteinExistence type="predicted"/>
<dbReference type="Proteomes" id="UP000623419">
    <property type="component" value="Unassembled WGS sequence"/>
</dbReference>